<keyword evidence="4" id="KW-1185">Reference proteome</keyword>
<evidence type="ECO:0000259" key="2">
    <source>
        <dbReference type="Pfam" id="PF06889"/>
    </source>
</evidence>
<reference evidence="3" key="2">
    <citation type="journal article" date="2023" name="Microorganisms">
        <title>Isolation and Genomic Characteristics of Cat-Borne Campylobacter felis sp. nov. and Sheep-Borne Campylobacter ovis sp. nov.</title>
        <authorList>
            <person name="Wang H."/>
            <person name="Li Y."/>
            <person name="Gu Y."/>
            <person name="Zhou G."/>
            <person name="Chen X."/>
            <person name="Zhang X."/>
            <person name="Shao Z."/>
            <person name="Zhang J."/>
            <person name="Zhang M."/>
        </authorList>
    </citation>
    <scope>NUCLEOTIDE SEQUENCE</scope>
    <source>
        <strain evidence="3">PS10</strain>
    </source>
</reference>
<gene>
    <name evidence="3" type="ORF">NYG85_10945</name>
</gene>
<name>A0ABT7HSH0_9BACT</name>
<feature type="coiled-coil region" evidence="1">
    <location>
        <begin position="290"/>
        <end position="324"/>
    </location>
</feature>
<evidence type="ECO:0000256" key="1">
    <source>
        <dbReference type="SAM" id="Coils"/>
    </source>
</evidence>
<dbReference type="EMBL" id="JANURM010000025">
    <property type="protein sequence ID" value="MDL0089872.1"/>
    <property type="molecule type" value="Genomic_DNA"/>
</dbReference>
<accession>A0ABT7HSH0</accession>
<reference evidence="3" key="1">
    <citation type="submission" date="2022-08" db="EMBL/GenBank/DDBJ databases">
        <authorList>
            <person name="Wang H."/>
        </authorList>
    </citation>
    <scope>NUCLEOTIDE SEQUENCE</scope>
    <source>
        <strain evidence="3">PS10</strain>
    </source>
</reference>
<dbReference type="Pfam" id="PF06889">
    <property type="entry name" value="DUF1266"/>
    <property type="match status" value="1"/>
</dbReference>
<dbReference type="InterPro" id="IPR009677">
    <property type="entry name" value="DUF1266"/>
</dbReference>
<evidence type="ECO:0000313" key="3">
    <source>
        <dbReference type="EMBL" id="MDL0089872.1"/>
    </source>
</evidence>
<protein>
    <submittedName>
        <fullName evidence="3">DUF1266 domain-containing protein</fullName>
    </submittedName>
</protein>
<sequence>MQNPNNIFGAIYRISAIDRIFLSKEYAKDRIFSIVASNSPNDLSELAAELNELYDITDKQSLYEAIKGYDSTEFETILLNLLFRAKDELGDKFSELNFGKFNLVYANDNSLKSALEVFKIKPNDDDFKTYKADFENFAKFFFGIGEDASDQIPKFAKFYDATKEISALCKGTTIAAFDYARIVQIATGGYALGYLNEQEFLEIFTLYTEMTKKIFKGFDEFIASFLLGRAFMNFFERDEFIDEGLIFRANTFYIALNSPFDMFKESGIWTENLDEQKARISKILENLIDLNEYKNAQNEMESLKSGLENELLSHQSDIKKFEKALDCYLANFHYVLKDGGVEFIFNDFVIENAIFTPLHELTDEFSFCTNVEKFLNKTKIKLADDEWAIMVILRGDNTLVTNKGFYVQSGFMFMKKVNFYPHKDVKFRAVLDGTGDLKCFINNKEKFLIDFGAYAKAAGKKISLTEDEQNAKDFKGEIDAFTLAFDKLIGALEA</sequence>
<evidence type="ECO:0000313" key="4">
    <source>
        <dbReference type="Proteomes" id="UP001173801"/>
    </source>
</evidence>
<dbReference type="Proteomes" id="UP001173801">
    <property type="component" value="Unassembled WGS sequence"/>
</dbReference>
<proteinExistence type="predicted"/>
<feature type="domain" description="DUF1266" evidence="2">
    <location>
        <begin position="50"/>
        <end position="234"/>
    </location>
</feature>
<dbReference type="RefSeq" id="WP_284938620.1">
    <property type="nucleotide sequence ID" value="NZ_JANURM010000025.1"/>
</dbReference>
<organism evidence="3 4">
    <name type="scientific">Campylobacter gastrosuis</name>
    <dbReference type="NCBI Taxonomy" id="2974576"/>
    <lineage>
        <taxon>Bacteria</taxon>
        <taxon>Pseudomonadati</taxon>
        <taxon>Campylobacterota</taxon>
        <taxon>Epsilonproteobacteria</taxon>
        <taxon>Campylobacterales</taxon>
        <taxon>Campylobacteraceae</taxon>
        <taxon>Campylobacter</taxon>
    </lineage>
</organism>
<comment type="caution">
    <text evidence="3">The sequence shown here is derived from an EMBL/GenBank/DDBJ whole genome shotgun (WGS) entry which is preliminary data.</text>
</comment>
<keyword evidence="1" id="KW-0175">Coiled coil</keyword>